<dbReference type="EMBL" id="MU003766">
    <property type="protein sequence ID" value="KAF2725780.1"/>
    <property type="molecule type" value="Genomic_DNA"/>
</dbReference>
<comment type="subcellular location">
    <subcellularLocation>
        <location evidence="1">Endoplasmic reticulum membrane</location>
        <topology evidence="1">Multi-pass membrane protein</topology>
    </subcellularLocation>
</comment>
<dbReference type="Proteomes" id="UP000799441">
    <property type="component" value="Unassembled WGS sequence"/>
</dbReference>
<evidence type="ECO:0000256" key="2">
    <source>
        <dbReference type="ARBA" id="ARBA00004687"/>
    </source>
</evidence>
<dbReference type="GO" id="GO:0006506">
    <property type="term" value="P:GPI anchor biosynthetic process"/>
    <property type="evidence" value="ECO:0007669"/>
    <property type="project" value="UniProtKB-KW"/>
</dbReference>
<keyword evidence="6 8" id="KW-1133">Transmembrane helix</keyword>
<feature type="transmembrane region" description="Helical" evidence="8">
    <location>
        <begin position="142"/>
        <end position="163"/>
    </location>
</feature>
<keyword evidence="4 8" id="KW-0812">Transmembrane</keyword>
<feature type="transmembrane region" description="Helical" evidence="8">
    <location>
        <begin position="109"/>
        <end position="136"/>
    </location>
</feature>
<evidence type="ECO:0008006" key="11">
    <source>
        <dbReference type="Google" id="ProtNLM"/>
    </source>
</evidence>
<dbReference type="AlphaFoldDB" id="A0A9P4QGE7"/>
<reference evidence="9" key="1">
    <citation type="journal article" date="2020" name="Stud. Mycol.">
        <title>101 Dothideomycetes genomes: a test case for predicting lifestyles and emergence of pathogens.</title>
        <authorList>
            <person name="Haridas S."/>
            <person name="Albert R."/>
            <person name="Binder M."/>
            <person name="Bloem J."/>
            <person name="Labutti K."/>
            <person name="Salamov A."/>
            <person name="Andreopoulos B."/>
            <person name="Baker S."/>
            <person name="Barry K."/>
            <person name="Bills G."/>
            <person name="Bluhm B."/>
            <person name="Cannon C."/>
            <person name="Castanera R."/>
            <person name="Culley D."/>
            <person name="Daum C."/>
            <person name="Ezra D."/>
            <person name="Gonzalez J."/>
            <person name="Henrissat B."/>
            <person name="Kuo A."/>
            <person name="Liang C."/>
            <person name="Lipzen A."/>
            <person name="Lutzoni F."/>
            <person name="Magnuson J."/>
            <person name="Mondo S."/>
            <person name="Nolan M."/>
            <person name="Ohm R."/>
            <person name="Pangilinan J."/>
            <person name="Park H.-J."/>
            <person name="Ramirez L."/>
            <person name="Alfaro M."/>
            <person name="Sun H."/>
            <person name="Tritt A."/>
            <person name="Yoshinaga Y."/>
            <person name="Zwiers L.-H."/>
            <person name="Turgeon B."/>
            <person name="Goodwin S."/>
            <person name="Spatafora J."/>
            <person name="Crous P."/>
            <person name="Grigoriev I."/>
        </authorList>
    </citation>
    <scope>NUCLEOTIDE SEQUENCE</scope>
    <source>
        <strain evidence="9">CBS 116435</strain>
    </source>
</reference>
<name>A0A9P4QGE7_9PEZI</name>
<keyword evidence="10" id="KW-1185">Reference proteome</keyword>
<feature type="transmembrane region" description="Helical" evidence="8">
    <location>
        <begin position="184"/>
        <end position="204"/>
    </location>
</feature>
<keyword evidence="7 8" id="KW-0472">Membrane</keyword>
<evidence type="ECO:0000256" key="8">
    <source>
        <dbReference type="SAM" id="Phobius"/>
    </source>
</evidence>
<feature type="transmembrane region" description="Helical" evidence="8">
    <location>
        <begin position="216"/>
        <end position="236"/>
    </location>
</feature>
<evidence type="ECO:0000256" key="4">
    <source>
        <dbReference type="ARBA" id="ARBA00022692"/>
    </source>
</evidence>
<evidence type="ECO:0000313" key="9">
    <source>
        <dbReference type="EMBL" id="KAF2725780.1"/>
    </source>
</evidence>
<keyword evidence="5" id="KW-0256">Endoplasmic reticulum</keyword>
<gene>
    <name evidence="9" type="ORF">K431DRAFT_317246</name>
</gene>
<accession>A0A9P4QGE7</accession>
<proteinExistence type="predicted"/>
<evidence type="ECO:0000256" key="7">
    <source>
        <dbReference type="ARBA" id="ARBA00023136"/>
    </source>
</evidence>
<keyword evidence="3" id="KW-0337">GPI-anchor biosynthesis</keyword>
<sequence length="244" mass="26108">MSLENPVMSIKSPSGLAHSKPIDALPGQFSSVYGNLHPILLLSTAAVSFPTLVKDPVSTLLGLVPTTATFQVLYCILCLPSTGQAPPPALKPGQKKKSGKVTQDFGAKLVPAFLSLVLSITLTAPVLFVFTILFGAPVTSHTLHTLLFALHIALLTTPQLFYAHGLDTQKWLRIVSLQLPIDEAYGMAIGAFIGAWLGAIPIPLDWDRDWQRWPVTITVGLYCGAVLGKLAGGYLLKGSRIKIS</sequence>
<dbReference type="OrthoDB" id="17366at2759"/>
<dbReference type="Pfam" id="PF06699">
    <property type="entry name" value="PIG-F"/>
    <property type="match status" value="1"/>
</dbReference>
<comment type="caution">
    <text evidence="9">The sequence shown here is derived from an EMBL/GenBank/DDBJ whole genome shotgun (WGS) entry which is preliminary data.</text>
</comment>
<evidence type="ECO:0000256" key="1">
    <source>
        <dbReference type="ARBA" id="ARBA00004477"/>
    </source>
</evidence>
<evidence type="ECO:0000256" key="5">
    <source>
        <dbReference type="ARBA" id="ARBA00022824"/>
    </source>
</evidence>
<organism evidence="9 10">
    <name type="scientific">Polychaeton citri CBS 116435</name>
    <dbReference type="NCBI Taxonomy" id="1314669"/>
    <lineage>
        <taxon>Eukaryota</taxon>
        <taxon>Fungi</taxon>
        <taxon>Dikarya</taxon>
        <taxon>Ascomycota</taxon>
        <taxon>Pezizomycotina</taxon>
        <taxon>Dothideomycetes</taxon>
        <taxon>Dothideomycetidae</taxon>
        <taxon>Capnodiales</taxon>
        <taxon>Capnodiaceae</taxon>
        <taxon>Polychaeton</taxon>
    </lineage>
</organism>
<evidence type="ECO:0000313" key="10">
    <source>
        <dbReference type="Proteomes" id="UP000799441"/>
    </source>
</evidence>
<dbReference type="GO" id="GO:0005789">
    <property type="term" value="C:endoplasmic reticulum membrane"/>
    <property type="evidence" value="ECO:0007669"/>
    <property type="project" value="UniProtKB-SubCell"/>
</dbReference>
<protein>
    <recommendedName>
        <fullName evidence="11">Glycosylphosphatidylinositol anchor biosynthesis protein 11</fullName>
    </recommendedName>
</protein>
<dbReference type="InterPro" id="IPR009580">
    <property type="entry name" value="GPI_biosynthesis_protein_Pig-F"/>
</dbReference>
<comment type="pathway">
    <text evidence="2">Glycolipid biosynthesis; glycosylphosphatidylinositol-anchor biosynthesis.</text>
</comment>
<evidence type="ECO:0000256" key="6">
    <source>
        <dbReference type="ARBA" id="ARBA00022989"/>
    </source>
</evidence>
<evidence type="ECO:0000256" key="3">
    <source>
        <dbReference type="ARBA" id="ARBA00022502"/>
    </source>
</evidence>